<dbReference type="EMBL" id="LCAG01000015">
    <property type="protein sequence ID" value="KKR86410.1"/>
    <property type="molecule type" value="Genomic_DNA"/>
</dbReference>
<dbReference type="PANTHER" id="PTHR34610:SF4">
    <property type="entry name" value="SLL8027 PROTEIN"/>
    <property type="match status" value="1"/>
</dbReference>
<organism evidence="1 2">
    <name type="scientific">Candidatus Curtissbacteria bacterium GW2011_GWA1_41_11</name>
    <dbReference type="NCBI Taxonomy" id="1618409"/>
    <lineage>
        <taxon>Bacteria</taxon>
        <taxon>Candidatus Curtissiibacteriota</taxon>
    </lineage>
</organism>
<evidence type="ECO:0000313" key="2">
    <source>
        <dbReference type="Proteomes" id="UP000034854"/>
    </source>
</evidence>
<dbReference type="Proteomes" id="UP000034854">
    <property type="component" value="Unassembled WGS sequence"/>
</dbReference>
<protein>
    <recommendedName>
        <fullName evidence="3">PIN domain-containing protein</fullName>
    </recommendedName>
</protein>
<comment type="caution">
    <text evidence="1">The sequence shown here is derived from an EMBL/GenBank/DDBJ whole genome shotgun (WGS) entry which is preliminary data.</text>
</comment>
<dbReference type="AlphaFoldDB" id="A0A0G0WPK4"/>
<proteinExistence type="predicted"/>
<evidence type="ECO:0008006" key="3">
    <source>
        <dbReference type="Google" id="ProtNLM"/>
    </source>
</evidence>
<name>A0A0G0WPK4_9BACT</name>
<evidence type="ECO:0000313" key="1">
    <source>
        <dbReference type="EMBL" id="KKR86410.1"/>
    </source>
</evidence>
<accession>A0A0G0WPK4</accession>
<sequence>MRVLSYPRLVRYGITQEAIDSFIKTLIIHGKMVIPKSTTLCRDPDDNEVLGIALAVSDKSEVYLISADKDILVLKGEIESVRILTPQEFLK</sequence>
<dbReference type="InterPro" id="IPR002850">
    <property type="entry name" value="PIN_toxin-like"/>
</dbReference>
<reference evidence="1 2" key="1">
    <citation type="journal article" date="2015" name="Nature">
        <title>rRNA introns, odd ribosomes, and small enigmatic genomes across a large radiation of phyla.</title>
        <authorList>
            <person name="Brown C.T."/>
            <person name="Hug L.A."/>
            <person name="Thomas B.C."/>
            <person name="Sharon I."/>
            <person name="Castelle C.J."/>
            <person name="Singh A."/>
            <person name="Wilkins M.J."/>
            <person name="Williams K.H."/>
            <person name="Banfield J.F."/>
        </authorList>
    </citation>
    <scope>NUCLEOTIDE SEQUENCE [LARGE SCALE GENOMIC DNA]</scope>
</reference>
<dbReference type="PANTHER" id="PTHR34610">
    <property type="entry name" value="SSL7007 PROTEIN"/>
    <property type="match status" value="1"/>
</dbReference>
<gene>
    <name evidence="1" type="ORF">UU34_C0015G0005</name>
</gene>